<comment type="catalytic activity">
    <reaction evidence="8">
        <text>(sulfur carrier)-H + L-cysteine = (sulfur carrier)-SH + L-alanine</text>
        <dbReference type="Rhea" id="RHEA:43892"/>
        <dbReference type="Rhea" id="RHEA-COMP:14737"/>
        <dbReference type="Rhea" id="RHEA-COMP:14739"/>
        <dbReference type="ChEBI" id="CHEBI:29917"/>
        <dbReference type="ChEBI" id="CHEBI:35235"/>
        <dbReference type="ChEBI" id="CHEBI:57972"/>
        <dbReference type="ChEBI" id="CHEBI:64428"/>
        <dbReference type="EC" id="2.8.1.7"/>
    </reaction>
</comment>
<dbReference type="Gene3D" id="3.90.1150.10">
    <property type="entry name" value="Aspartate Aminotransferase, domain 1"/>
    <property type="match status" value="1"/>
</dbReference>
<dbReference type="GO" id="GO:0046872">
    <property type="term" value="F:metal ion binding"/>
    <property type="evidence" value="ECO:0007669"/>
    <property type="project" value="UniProtKB-KW"/>
</dbReference>
<sequence>MSKQLDARSAASGAYLDHAASSALRPEAIAAMTDAFGLVGNAASVHAHGRAARRALEESRESVADRLGALPSEVVFTAGGTESDNLGLKGLYWARRAQRPSRDVVMTSAVEHHAVLDVVDWLVKSQGAQAVTLPVDRSGAVRPDALAAALAQWGERVALVSVMWGNNEVGTINPVAELAELANAADVPLHVDACQAVGQIPVGLAESGAAALSVAAHKFGGPVGAGALVLSRRHDAVALLHGGGHERGLRSGTSDLVAIRGMAAALDAATEDLAGSAARLARLRGRLAEGVLRLAPDALLNGAPLGAGRLPGNAHFSFPGCEGDSLLMLLDAAGVACSTGSACTAGVASASHVLLAMGVQQEVARASLRFSFGWNSAEEEVDLALRALPDAIARARAARPDSVPV</sequence>
<evidence type="ECO:0000313" key="10">
    <source>
        <dbReference type="EMBL" id="ADG98033.1"/>
    </source>
</evidence>
<dbReference type="GO" id="GO:0031071">
    <property type="term" value="F:cysteine desulfurase activity"/>
    <property type="evidence" value="ECO:0007669"/>
    <property type="project" value="UniProtKB-EC"/>
</dbReference>
<dbReference type="GO" id="GO:0051536">
    <property type="term" value="F:iron-sulfur cluster binding"/>
    <property type="evidence" value="ECO:0007669"/>
    <property type="project" value="UniProtKB-KW"/>
</dbReference>
<gene>
    <name evidence="10" type="ordered locus">Srot_1571</name>
</gene>
<evidence type="ECO:0000256" key="6">
    <source>
        <dbReference type="ARBA" id="ARBA00023004"/>
    </source>
</evidence>
<evidence type="ECO:0000313" key="11">
    <source>
        <dbReference type="Proteomes" id="UP000002247"/>
    </source>
</evidence>
<dbReference type="Gene3D" id="1.10.260.50">
    <property type="match status" value="1"/>
</dbReference>
<proteinExistence type="inferred from homology"/>
<dbReference type="RefSeq" id="WP_013138486.1">
    <property type="nucleotide sequence ID" value="NC_014168.1"/>
</dbReference>
<evidence type="ECO:0000256" key="3">
    <source>
        <dbReference type="ARBA" id="ARBA00022679"/>
    </source>
</evidence>
<dbReference type="Proteomes" id="UP000002247">
    <property type="component" value="Chromosome"/>
</dbReference>
<evidence type="ECO:0000256" key="2">
    <source>
        <dbReference type="ARBA" id="ARBA00006490"/>
    </source>
</evidence>
<reference evidence="10 11" key="1">
    <citation type="journal article" date="2010" name="Stand. Genomic Sci.">
        <title>Complete genome sequence of Segniliparus rotundus type strain (CDC 1076).</title>
        <authorList>
            <person name="Sikorski J."/>
            <person name="Lapidus A."/>
            <person name="Copeland A."/>
            <person name="Misra M."/>
            <person name="Glavina Del Rio T."/>
            <person name="Nolan M."/>
            <person name="Lucas S."/>
            <person name="Chen F."/>
            <person name="Tice H."/>
            <person name="Cheng J.F."/>
            <person name="Jando M."/>
            <person name="Schneider S."/>
            <person name="Bruce D."/>
            <person name="Goodwin L."/>
            <person name="Pitluck S."/>
            <person name="Liolios K."/>
            <person name="Mikhailova N."/>
            <person name="Pati A."/>
            <person name="Ivanova N."/>
            <person name="Mavromatis K."/>
            <person name="Chen A."/>
            <person name="Palaniappan K."/>
            <person name="Chertkov O."/>
            <person name="Land M."/>
            <person name="Hauser L."/>
            <person name="Chang Y.J."/>
            <person name="Jeffries C.D."/>
            <person name="Brettin T."/>
            <person name="Detter J.C."/>
            <person name="Han C."/>
            <person name="Rohde M."/>
            <person name="Goker M."/>
            <person name="Bristow J."/>
            <person name="Eisen J.A."/>
            <person name="Markowitz V."/>
            <person name="Hugenholtz P."/>
            <person name="Kyrpides N.C."/>
            <person name="Klenk H.P."/>
        </authorList>
    </citation>
    <scope>NUCLEOTIDE SEQUENCE [LARGE SCALE GENOMIC DNA]</scope>
    <source>
        <strain evidence="11">ATCC BAA-972 / CDC 1076 / CIP 108378 / DSM 44985 / JCM 13578</strain>
    </source>
</reference>
<dbReference type="EC" id="2.8.1.7" evidence="10"/>
<dbReference type="InterPro" id="IPR016454">
    <property type="entry name" value="Cysteine_dSase"/>
</dbReference>
<evidence type="ECO:0000256" key="1">
    <source>
        <dbReference type="ARBA" id="ARBA00001933"/>
    </source>
</evidence>
<dbReference type="eggNOG" id="COG1104">
    <property type="taxonomic scope" value="Bacteria"/>
</dbReference>
<keyword evidence="4" id="KW-0479">Metal-binding</keyword>
<keyword evidence="7" id="KW-0411">Iron-sulfur</keyword>
<comment type="cofactor">
    <cofactor evidence="1">
        <name>pyridoxal 5'-phosphate</name>
        <dbReference type="ChEBI" id="CHEBI:597326"/>
    </cofactor>
</comment>
<feature type="domain" description="Aminotransferase class V" evidence="9">
    <location>
        <begin position="15"/>
        <end position="382"/>
    </location>
</feature>
<dbReference type="InterPro" id="IPR015421">
    <property type="entry name" value="PyrdxlP-dep_Trfase_major"/>
</dbReference>
<dbReference type="InterPro" id="IPR015422">
    <property type="entry name" value="PyrdxlP-dep_Trfase_small"/>
</dbReference>
<dbReference type="Gene3D" id="3.40.640.10">
    <property type="entry name" value="Type I PLP-dependent aspartate aminotransferase-like (Major domain)"/>
    <property type="match status" value="1"/>
</dbReference>
<dbReference type="KEGG" id="srt:Srot_1571"/>
<dbReference type="FunFam" id="3.40.640.10:FF:000084">
    <property type="entry name" value="IscS-like cysteine desulfurase"/>
    <property type="match status" value="1"/>
</dbReference>
<dbReference type="PANTHER" id="PTHR11601:SF34">
    <property type="entry name" value="CYSTEINE DESULFURASE"/>
    <property type="match status" value="1"/>
</dbReference>
<protein>
    <submittedName>
        <fullName evidence="10">Cysteine desulfurase</fullName>
        <ecNumber evidence="10">2.8.1.7</ecNumber>
    </submittedName>
</protein>
<keyword evidence="11" id="KW-1185">Reference proteome</keyword>
<dbReference type="HOGENOM" id="CLU_003433_0_0_11"/>
<name>D6Z7V3_SEGRD</name>
<keyword evidence="3 10" id="KW-0808">Transferase</keyword>
<dbReference type="STRING" id="640132.Srot_1571"/>
<organism evidence="10 11">
    <name type="scientific">Segniliparus rotundus (strain ATCC BAA-972 / CDC 1076 / CIP 108378 / DSM 44985 / JCM 13578)</name>
    <dbReference type="NCBI Taxonomy" id="640132"/>
    <lineage>
        <taxon>Bacteria</taxon>
        <taxon>Bacillati</taxon>
        <taxon>Actinomycetota</taxon>
        <taxon>Actinomycetes</taxon>
        <taxon>Mycobacteriales</taxon>
        <taxon>Segniliparaceae</taxon>
        <taxon>Segniliparus</taxon>
    </lineage>
</organism>
<dbReference type="InterPro" id="IPR000192">
    <property type="entry name" value="Aminotrans_V_dom"/>
</dbReference>
<dbReference type="PANTHER" id="PTHR11601">
    <property type="entry name" value="CYSTEINE DESULFURYLASE FAMILY MEMBER"/>
    <property type="match status" value="1"/>
</dbReference>
<accession>D6Z7V3</accession>
<dbReference type="AlphaFoldDB" id="D6Z7V3"/>
<dbReference type="SUPFAM" id="SSF53383">
    <property type="entry name" value="PLP-dependent transferases"/>
    <property type="match status" value="1"/>
</dbReference>
<evidence type="ECO:0000256" key="5">
    <source>
        <dbReference type="ARBA" id="ARBA00022898"/>
    </source>
</evidence>
<dbReference type="Pfam" id="PF00266">
    <property type="entry name" value="Aminotran_5"/>
    <property type="match status" value="1"/>
</dbReference>
<dbReference type="EMBL" id="CP001958">
    <property type="protein sequence ID" value="ADG98033.1"/>
    <property type="molecule type" value="Genomic_DNA"/>
</dbReference>
<evidence type="ECO:0000256" key="8">
    <source>
        <dbReference type="ARBA" id="ARBA00050776"/>
    </source>
</evidence>
<keyword evidence="5" id="KW-0663">Pyridoxal phosphate</keyword>
<dbReference type="PIRSF" id="PIRSF005572">
    <property type="entry name" value="NifS"/>
    <property type="match status" value="1"/>
</dbReference>
<dbReference type="OrthoDB" id="9808002at2"/>
<evidence type="ECO:0000256" key="7">
    <source>
        <dbReference type="ARBA" id="ARBA00023014"/>
    </source>
</evidence>
<keyword evidence="6" id="KW-0408">Iron</keyword>
<comment type="similarity">
    <text evidence="2">Belongs to the class-V pyridoxal-phosphate-dependent aminotransferase family. NifS/IscS subfamily.</text>
</comment>
<dbReference type="InterPro" id="IPR015424">
    <property type="entry name" value="PyrdxlP-dep_Trfase"/>
</dbReference>
<evidence type="ECO:0000259" key="9">
    <source>
        <dbReference type="Pfam" id="PF00266"/>
    </source>
</evidence>
<evidence type="ECO:0000256" key="4">
    <source>
        <dbReference type="ARBA" id="ARBA00022723"/>
    </source>
</evidence>